<dbReference type="Proteomes" id="UP000054526">
    <property type="component" value="Unassembled WGS sequence"/>
</dbReference>
<reference evidence="3 4" key="1">
    <citation type="submission" date="2014-12" db="EMBL/GenBank/DDBJ databases">
        <title>Draft genome sequence of Cohnella kolymensis strain B-2846.</title>
        <authorList>
            <person name="Karlyshev A.V."/>
            <person name="Kudryashova E.B."/>
        </authorList>
    </citation>
    <scope>NUCLEOTIDE SEQUENCE [LARGE SCALE GENOMIC DNA]</scope>
    <source>
        <strain evidence="3 4">VKM B-2846</strain>
    </source>
</reference>
<evidence type="ECO:0000256" key="1">
    <source>
        <dbReference type="SAM" id="MobiDB-lite"/>
    </source>
</evidence>
<dbReference type="EMBL" id="JXAL01000001">
    <property type="protein sequence ID" value="KIL37209.1"/>
    <property type="molecule type" value="Genomic_DNA"/>
</dbReference>
<dbReference type="InterPro" id="IPR050490">
    <property type="entry name" value="Bact_solute-bd_prot1"/>
</dbReference>
<comment type="caution">
    <text evidence="3">The sequence shown here is derived from an EMBL/GenBank/DDBJ whole genome shotgun (WGS) entry which is preliminary data.</text>
</comment>
<proteinExistence type="predicted"/>
<organism evidence="3 4">
    <name type="scientific">Cohnella kolymensis</name>
    <dbReference type="NCBI Taxonomy" id="1590652"/>
    <lineage>
        <taxon>Bacteria</taxon>
        <taxon>Bacillati</taxon>
        <taxon>Bacillota</taxon>
        <taxon>Bacilli</taxon>
        <taxon>Bacillales</taxon>
        <taxon>Paenibacillaceae</taxon>
        <taxon>Cohnella</taxon>
    </lineage>
</organism>
<dbReference type="Pfam" id="PF01547">
    <property type="entry name" value="SBP_bac_1"/>
    <property type="match status" value="1"/>
</dbReference>
<dbReference type="RefSeq" id="WP_041058256.1">
    <property type="nucleotide sequence ID" value="NZ_JXAL01000001.1"/>
</dbReference>
<feature type="region of interest" description="Disordered" evidence="1">
    <location>
        <begin position="35"/>
        <end position="57"/>
    </location>
</feature>
<dbReference type="PROSITE" id="PS51257">
    <property type="entry name" value="PROKAR_LIPOPROTEIN"/>
    <property type="match status" value="1"/>
</dbReference>
<sequence>MQVGNRRVKMKALLILMLAILVMVLAACGSSNNDGNASPSSAAASPDSTPSASTQAAQEKKEVVELEFFQFAPVVPAFEAIIARFEEKYPHINITQNNVPDALKVLDMRMASGDAPDLFNLGASAAYRNYVQNGLIVDLTNEEFMKRVNPTALEMVDYEGKKYGMPGVFNMIGMYYNKKIFNDLGIDVPKTKDELIAAAEKIKAAGITPFVFPDKDVPMINRLDFQAYSGVFTDNPKQIFLDAMEKKTHLTESEVLRKSAQMYIDLRKYSENSLSISMQEGFNQFATGKAAMMPYINFAATVVRSINPELEFSEFPLPGDDPNAIRVPVGTGFQFAISSDSKYIEEAKMFLDFWSQPENAALFESKEMSPSAILGVPSTTKETELMRKYIDEGKTFQWPGERGHWSVSQLNDFATHAQALAQTKDVDKFLQSIDALFYGVK</sequence>
<evidence type="ECO:0008006" key="5">
    <source>
        <dbReference type="Google" id="ProtNLM"/>
    </source>
</evidence>
<protein>
    <recommendedName>
        <fullName evidence="5">ABC transporter substrate-binding protein</fullName>
    </recommendedName>
</protein>
<keyword evidence="4" id="KW-1185">Reference proteome</keyword>
<dbReference type="PANTHER" id="PTHR43649">
    <property type="entry name" value="ARABINOSE-BINDING PROTEIN-RELATED"/>
    <property type="match status" value="1"/>
</dbReference>
<evidence type="ECO:0000256" key="2">
    <source>
        <dbReference type="SAM" id="SignalP"/>
    </source>
</evidence>
<evidence type="ECO:0000313" key="4">
    <source>
        <dbReference type="Proteomes" id="UP000054526"/>
    </source>
</evidence>
<dbReference type="Gene3D" id="3.40.190.10">
    <property type="entry name" value="Periplasmic binding protein-like II"/>
    <property type="match status" value="2"/>
</dbReference>
<dbReference type="InterPro" id="IPR006059">
    <property type="entry name" value="SBP"/>
</dbReference>
<feature type="chain" id="PRO_5047404993" description="ABC transporter substrate-binding protein" evidence="2">
    <location>
        <begin position="27"/>
        <end position="441"/>
    </location>
</feature>
<dbReference type="SUPFAM" id="SSF53850">
    <property type="entry name" value="Periplasmic binding protein-like II"/>
    <property type="match status" value="1"/>
</dbReference>
<gene>
    <name evidence="3" type="ORF">SD71_00250</name>
</gene>
<feature type="signal peptide" evidence="2">
    <location>
        <begin position="1"/>
        <end position="26"/>
    </location>
</feature>
<keyword evidence="2" id="KW-0732">Signal</keyword>
<accession>A0ABR5A857</accession>
<name>A0ABR5A857_9BACL</name>
<evidence type="ECO:0000313" key="3">
    <source>
        <dbReference type="EMBL" id="KIL37209.1"/>
    </source>
</evidence>